<evidence type="ECO:0000313" key="1">
    <source>
        <dbReference type="EMBL" id="COW40006.1"/>
    </source>
</evidence>
<proteinExistence type="predicted"/>
<evidence type="ECO:0000313" key="2">
    <source>
        <dbReference type="Proteomes" id="UP000038802"/>
    </source>
</evidence>
<protein>
    <submittedName>
        <fullName evidence="1">Uncharacterized protein</fullName>
    </submittedName>
</protein>
<sequence length="65" mass="6072">MVAGTGWAVGITAAAGKPISAGGQRAQRIGAPLGDGSGIVVADAVGQLGEALIQHGGVGGKQPAP</sequence>
<reference evidence="2" key="1">
    <citation type="submission" date="2015-03" db="EMBL/GenBank/DDBJ databases">
        <authorList>
            <consortium name="Pathogen Informatics"/>
        </authorList>
    </citation>
    <scope>NUCLEOTIDE SEQUENCE [LARGE SCALE GENOMIC DNA]</scope>
    <source>
        <strain evidence="2">K00500041</strain>
    </source>
</reference>
<name>A0A0U0S358_MYCTX</name>
<gene>
    <name evidence="1" type="ORF">ERS007703_03575</name>
</gene>
<dbReference type="AlphaFoldDB" id="A0A0U0S358"/>
<dbReference type="EMBL" id="CSAE01000503">
    <property type="protein sequence ID" value="COW40006.1"/>
    <property type="molecule type" value="Genomic_DNA"/>
</dbReference>
<organism evidence="1 2">
    <name type="scientific">Mycobacterium tuberculosis</name>
    <dbReference type="NCBI Taxonomy" id="1773"/>
    <lineage>
        <taxon>Bacteria</taxon>
        <taxon>Bacillati</taxon>
        <taxon>Actinomycetota</taxon>
        <taxon>Actinomycetes</taxon>
        <taxon>Mycobacteriales</taxon>
        <taxon>Mycobacteriaceae</taxon>
        <taxon>Mycobacterium</taxon>
        <taxon>Mycobacterium tuberculosis complex</taxon>
    </lineage>
</organism>
<accession>A0A0U0S358</accession>
<dbReference type="Proteomes" id="UP000038802">
    <property type="component" value="Unassembled WGS sequence"/>
</dbReference>